<feature type="compositionally biased region" description="Basic and acidic residues" evidence="1">
    <location>
        <begin position="310"/>
        <end position="323"/>
    </location>
</feature>
<organism evidence="2 3">
    <name type="scientific">Caenorhabditis angaria</name>
    <dbReference type="NCBI Taxonomy" id="860376"/>
    <lineage>
        <taxon>Eukaryota</taxon>
        <taxon>Metazoa</taxon>
        <taxon>Ecdysozoa</taxon>
        <taxon>Nematoda</taxon>
        <taxon>Chromadorea</taxon>
        <taxon>Rhabditida</taxon>
        <taxon>Rhabditina</taxon>
        <taxon>Rhabditomorpha</taxon>
        <taxon>Rhabditoidea</taxon>
        <taxon>Rhabditidae</taxon>
        <taxon>Peloderinae</taxon>
        <taxon>Caenorhabditis</taxon>
    </lineage>
</organism>
<feature type="region of interest" description="Disordered" evidence="1">
    <location>
        <begin position="298"/>
        <end position="325"/>
    </location>
</feature>
<reference evidence="2" key="1">
    <citation type="submission" date="2022-11" db="EMBL/GenBank/DDBJ databases">
        <authorList>
            <person name="Kikuchi T."/>
        </authorList>
    </citation>
    <scope>NUCLEOTIDE SEQUENCE</scope>
    <source>
        <strain evidence="2">PS1010</strain>
    </source>
</reference>
<comment type="caution">
    <text evidence="2">The sequence shown here is derived from an EMBL/GenBank/DDBJ whole genome shotgun (WGS) entry which is preliminary data.</text>
</comment>
<keyword evidence="3" id="KW-1185">Reference proteome</keyword>
<dbReference type="OrthoDB" id="5798791at2759"/>
<gene>
    <name evidence="2" type="ORF">CAMP_LOCUS9165</name>
</gene>
<dbReference type="EMBL" id="CANHGI010000003">
    <property type="protein sequence ID" value="CAI5446528.1"/>
    <property type="molecule type" value="Genomic_DNA"/>
</dbReference>
<accession>A0A9P1N1K9</accession>
<sequence length="344" mass="39145">MNLKHDSIAMEMAANMALKMLIGEKKFLANLEKRVERRLIGEEDFEEEQKPSTSTSALKSMSPETEEIIVAIRELIGNLRNLTKSFEDLSENFVTDEDSKFSNHDAATVFEAGLKVERICMMEGVEMAKQIGSASRRLTHVIKQLGRKFIGNSKIHVSNCYSSSNRLCDLCYTVAQEIDRFADEKLNISNFEARKIQEISKNLLESIDAFNLIVVEKLGEMRRKNEKWEEATSSSNLKAESPRKFATYSQEVKQKREQMNGRRHRPGSINAKILRQNQRGYLLESGLRRARARISCSSSTTKIATAAAPKKKESPEPPSKNDEVFETAAILSREIMDELRQLKF</sequence>
<dbReference type="AlphaFoldDB" id="A0A9P1N1K9"/>
<name>A0A9P1N1K9_9PELO</name>
<evidence type="ECO:0000256" key="1">
    <source>
        <dbReference type="SAM" id="MobiDB-lite"/>
    </source>
</evidence>
<protein>
    <submittedName>
        <fullName evidence="2">Uncharacterized protein</fullName>
    </submittedName>
</protein>
<dbReference type="Proteomes" id="UP001152747">
    <property type="component" value="Unassembled WGS sequence"/>
</dbReference>
<evidence type="ECO:0000313" key="3">
    <source>
        <dbReference type="Proteomes" id="UP001152747"/>
    </source>
</evidence>
<feature type="compositionally biased region" description="Low complexity" evidence="1">
    <location>
        <begin position="298"/>
        <end position="308"/>
    </location>
</feature>
<proteinExistence type="predicted"/>
<evidence type="ECO:0000313" key="2">
    <source>
        <dbReference type="EMBL" id="CAI5446528.1"/>
    </source>
</evidence>